<dbReference type="GO" id="GO:0006581">
    <property type="term" value="P:acetylcholine catabolic process"/>
    <property type="evidence" value="ECO:0007669"/>
    <property type="project" value="TreeGrafter"/>
</dbReference>
<evidence type="ECO:0000313" key="6">
    <source>
        <dbReference type="Proteomes" id="UP000694845"/>
    </source>
</evidence>
<sequence length="604" mass="67500">MTKGLILVRVILALCTVVGPSAAQIQPEVTVEGGKLIGTTEFFEESEFLENKTIDVFKGIPFAQPPVGPLRFKPPVTKEPWDGTYNATYFRDSCVQAGVLSDLLPNVSEDCLYLNIYAPRPAVEGGAAVMVWIHGGGFVVGSSAQYYVQPMVAFGDVIVVSINYRLNVFGFMTTGDEVVPGNAGLLDQVFALDWIKRNIAAFGGDSERITIFGESAGSASVSFLVLSQMSRGLFQQAIMQSGTAFSPWAYTGGKRDRLRRQAFDMGKRLGCSAPDSPTLVECLRQQDAVDVFNASQQVGTANPVPPVVVDGTFLDDTPANLYATGRYNHAPILLGTTRDEATVFVSSNPAFGPGAQEEPPYLTKEDFDRALSAEVANYFYGNSEASNALLMDAIKQQYVDWSQADNQTANYLKSYVEYLTDSAFVSGTDQVARYHAQSGDDVFMYQMTRVNDFMWIPSWMGATHTADLWYVFGTPFSPPFRPYMDKYRDDVALSVKFMEFWTTFAKTGNPSLDSQSSPSDPDMGFWPKFTIPQLNYKELDLNLTNKRALKSQECHFWNIFSVQIRTMLADQDTVELEWKDAFYRWKYTDMEDWKMQFTKYKEEL</sequence>
<proteinExistence type="inferred from homology"/>
<keyword evidence="2" id="KW-0719">Serine esterase</keyword>
<dbReference type="Pfam" id="PF00135">
    <property type="entry name" value="COesterase"/>
    <property type="match status" value="1"/>
</dbReference>
<dbReference type="InterPro" id="IPR019819">
    <property type="entry name" value="Carboxylesterase_B_CS"/>
</dbReference>
<protein>
    <recommendedName>
        <fullName evidence="4">Carboxylic ester hydrolase</fullName>
        <ecNumber evidence="4">3.1.1.-</ecNumber>
    </recommendedName>
</protein>
<dbReference type="InterPro" id="IPR019826">
    <property type="entry name" value="Carboxylesterase_B_AS"/>
</dbReference>
<feature type="signal peptide" evidence="4">
    <location>
        <begin position="1"/>
        <end position="23"/>
    </location>
</feature>
<dbReference type="GO" id="GO:0005615">
    <property type="term" value="C:extracellular space"/>
    <property type="evidence" value="ECO:0007669"/>
    <property type="project" value="TreeGrafter"/>
</dbReference>
<feature type="domain" description="Carboxylesterase type B" evidence="5">
    <location>
        <begin position="26"/>
        <end position="557"/>
    </location>
</feature>
<dbReference type="AlphaFoldDB" id="A0A8B7ZA81"/>
<dbReference type="SUPFAM" id="SSF53474">
    <property type="entry name" value="alpha/beta-Hydrolases"/>
    <property type="match status" value="1"/>
</dbReference>
<dbReference type="GeneID" id="110985192"/>
<dbReference type="KEGG" id="aplc:110985192"/>
<dbReference type="EC" id="3.1.1.-" evidence="4"/>
<evidence type="ECO:0000256" key="4">
    <source>
        <dbReference type="RuleBase" id="RU361235"/>
    </source>
</evidence>
<dbReference type="InterPro" id="IPR002018">
    <property type="entry name" value="CarbesteraseB"/>
</dbReference>
<evidence type="ECO:0000256" key="3">
    <source>
        <dbReference type="ARBA" id="ARBA00022801"/>
    </source>
</evidence>
<dbReference type="FunFam" id="3.40.50.1820:FF:000128">
    <property type="entry name" value="Carboxylic ester hydrolase"/>
    <property type="match status" value="1"/>
</dbReference>
<evidence type="ECO:0000256" key="1">
    <source>
        <dbReference type="ARBA" id="ARBA00005964"/>
    </source>
</evidence>
<dbReference type="GO" id="GO:0005886">
    <property type="term" value="C:plasma membrane"/>
    <property type="evidence" value="ECO:0007669"/>
    <property type="project" value="TreeGrafter"/>
</dbReference>
<dbReference type="GO" id="GO:0003990">
    <property type="term" value="F:acetylcholinesterase activity"/>
    <property type="evidence" value="ECO:0007669"/>
    <property type="project" value="TreeGrafter"/>
</dbReference>
<reference evidence="7" key="1">
    <citation type="submission" date="2025-08" db="UniProtKB">
        <authorList>
            <consortium name="RefSeq"/>
        </authorList>
    </citation>
    <scope>IDENTIFICATION</scope>
</reference>
<dbReference type="OrthoDB" id="19653at2759"/>
<accession>A0A8B7ZA81</accession>
<name>A0A8B7ZA81_ACAPL</name>
<gene>
    <name evidence="7" type="primary">LOC110985192</name>
</gene>
<keyword evidence="6" id="KW-1185">Reference proteome</keyword>
<evidence type="ECO:0000256" key="2">
    <source>
        <dbReference type="ARBA" id="ARBA00022487"/>
    </source>
</evidence>
<evidence type="ECO:0000313" key="7">
    <source>
        <dbReference type="RefSeq" id="XP_022101725.1"/>
    </source>
</evidence>
<dbReference type="PROSITE" id="PS00122">
    <property type="entry name" value="CARBOXYLESTERASE_B_1"/>
    <property type="match status" value="1"/>
</dbReference>
<keyword evidence="3 4" id="KW-0378">Hydrolase</keyword>
<dbReference type="CDD" id="cd00312">
    <property type="entry name" value="Esterase_lipase"/>
    <property type="match status" value="1"/>
</dbReference>
<dbReference type="InterPro" id="IPR050654">
    <property type="entry name" value="AChE-related_enzymes"/>
</dbReference>
<dbReference type="RefSeq" id="XP_022101725.1">
    <property type="nucleotide sequence ID" value="XM_022246033.1"/>
</dbReference>
<dbReference type="InterPro" id="IPR029058">
    <property type="entry name" value="AB_hydrolase_fold"/>
</dbReference>
<keyword evidence="4" id="KW-0732">Signal</keyword>
<evidence type="ECO:0000259" key="5">
    <source>
        <dbReference type="Pfam" id="PF00135"/>
    </source>
</evidence>
<dbReference type="Gene3D" id="3.40.50.1820">
    <property type="entry name" value="alpha/beta hydrolase"/>
    <property type="match status" value="1"/>
</dbReference>
<dbReference type="OMA" id="THTADLW"/>
<dbReference type="PROSITE" id="PS00941">
    <property type="entry name" value="CARBOXYLESTERASE_B_2"/>
    <property type="match status" value="1"/>
</dbReference>
<dbReference type="Proteomes" id="UP000694845">
    <property type="component" value="Unplaced"/>
</dbReference>
<feature type="chain" id="PRO_5034857986" description="Carboxylic ester hydrolase" evidence="4">
    <location>
        <begin position="24"/>
        <end position="604"/>
    </location>
</feature>
<dbReference type="PANTHER" id="PTHR43918">
    <property type="entry name" value="ACETYLCHOLINESTERASE"/>
    <property type="match status" value="1"/>
</dbReference>
<dbReference type="GO" id="GO:0019695">
    <property type="term" value="P:choline metabolic process"/>
    <property type="evidence" value="ECO:0007669"/>
    <property type="project" value="TreeGrafter"/>
</dbReference>
<comment type="similarity">
    <text evidence="1 4">Belongs to the type-B carboxylesterase/lipase family.</text>
</comment>
<organism evidence="6 7">
    <name type="scientific">Acanthaster planci</name>
    <name type="common">Crown-of-thorns starfish</name>
    <dbReference type="NCBI Taxonomy" id="133434"/>
    <lineage>
        <taxon>Eukaryota</taxon>
        <taxon>Metazoa</taxon>
        <taxon>Echinodermata</taxon>
        <taxon>Eleutherozoa</taxon>
        <taxon>Asterozoa</taxon>
        <taxon>Asteroidea</taxon>
        <taxon>Valvatacea</taxon>
        <taxon>Valvatida</taxon>
        <taxon>Acanthasteridae</taxon>
        <taxon>Acanthaster</taxon>
    </lineage>
</organism>
<dbReference type="PANTHER" id="PTHR43918:SF4">
    <property type="entry name" value="CARBOXYLIC ESTER HYDROLASE"/>
    <property type="match status" value="1"/>
</dbReference>